<dbReference type="AlphaFoldDB" id="A0A9D7S621"/>
<evidence type="ECO:0008006" key="3">
    <source>
        <dbReference type="Google" id="ProtNLM"/>
    </source>
</evidence>
<dbReference type="EMBL" id="JADKFW010000004">
    <property type="protein sequence ID" value="MBK9716343.1"/>
    <property type="molecule type" value="Genomic_DNA"/>
</dbReference>
<organism evidence="1 2">
    <name type="scientific">Candidatus Defluviibacterium haderslevense</name>
    <dbReference type="NCBI Taxonomy" id="2981993"/>
    <lineage>
        <taxon>Bacteria</taxon>
        <taxon>Pseudomonadati</taxon>
        <taxon>Bacteroidota</taxon>
        <taxon>Saprospiria</taxon>
        <taxon>Saprospirales</taxon>
        <taxon>Saprospiraceae</taxon>
        <taxon>Candidatus Defluviibacterium</taxon>
    </lineage>
</organism>
<dbReference type="Pfam" id="PF14109">
    <property type="entry name" value="GldH_lipo"/>
    <property type="match status" value="1"/>
</dbReference>
<gene>
    <name evidence="1" type="ORF">IPO85_02235</name>
</gene>
<reference evidence="1 2" key="1">
    <citation type="submission" date="2020-10" db="EMBL/GenBank/DDBJ databases">
        <title>Connecting structure to function with the recovery of over 1000 high-quality activated sludge metagenome-assembled genomes encoding full-length rRNA genes using long-read sequencing.</title>
        <authorList>
            <person name="Singleton C.M."/>
            <person name="Petriglieri F."/>
            <person name="Kristensen J.M."/>
            <person name="Kirkegaard R.H."/>
            <person name="Michaelsen T.Y."/>
            <person name="Andersen M.H."/>
            <person name="Karst S.M."/>
            <person name="Dueholm M.S."/>
            <person name="Nielsen P.H."/>
            <person name="Albertsen M."/>
        </authorList>
    </citation>
    <scope>NUCLEOTIDE SEQUENCE [LARGE SCALE GENOMIC DNA]</scope>
    <source>
        <strain evidence="1">Ribe_18-Q3-R11-54_BAT3C.373</strain>
    </source>
</reference>
<evidence type="ECO:0000313" key="1">
    <source>
        <dbReference type="EMBL" id="MBK9716343.1"/>
    </source>
</evidence>
<dbReference type="PROSITE" id="PS51257">
    <property type="entry name" value="PROKAR_LIPOPROTEIN"/>
    <property type="match status" value="1"/>
</dbReference>
<proteinExistence type="predicted"/>
<accession>A0A9D7S621</accession>
<dbReference type="InterPro" id="IPR020018">
    <property type="entry name" value="Motility-assoc_lipoprot_GldH"/>
</dbReference>
<protein>
    <recommendedName>
        <fullName evidence="3">Gliding motility lipoprotein GldH</fullName>
    </recommendedName>
</protein>
<evidence type="ECO:0000313" key="2">
    <source>
        <dbReference type="Proteomes" id="UP000808349"/>
    </source>
</evidence>
<comment type="caution">
    <text evidence="1">The sequence shown here is derived from an EMBL/GenBank/DDBJ whole genome shotgun (WGS) entry which is preliminary data.</text>
</comment>
<name>A0A9D7S621_9BACT</name>
<dbReference type="Proteomes" id="UP000808349">
    <property type="component" value="Unassembled WGS sequence"/>
</dbReference>
<sequence length="156" mass="17958">MNKIIAFVLFLNLFLFSCQDNLVQSSKHVVDRGLWYINQPAIFDWRVEDTLASYNMVLQLSHDVDLPFENIYVKCVTQYPDSSLKEQVVSFDLLDHYGKPNGEISGNTCIAEIPLIMNFKYPQMGSYQIQIIPYSRINPISGIHSLELVINKIRTP</sequence>